<evidence type="ECO:0000256" key="3">
    <source>
        <dbReference type="SAM" id="MobiDB-lite"/>
    </source>
</evidence>
<evidence type="ECO:0000256" key="1">
    <source>
        <dbReference type="ARBA" id="ARBA00007521"/>
    </source>
</evidence>
<dbReference type="GO" id="GO:0006402">
    <property type="term" value="P:mRNA catabolic process"/>
    <property type="evidence" value="ECO:0007669"/>
    <property type="project" value="TreeGrafter"/>
</dbReference>
<dbReference type="PANTHER" id="PTHR33988:SF2">
    <property type="entry name" value="ENDORIBONUCLEASE MAZF"/>
    <property type="match status" value="1"/>
</dbReference>
<evidence type="ECO:0000313" key="4">
    <source>
        <dbReference type="EMBL" id="PVY93885.1"/>
    </source>
</evidence>
<comment type="caution">
    <text evidence="4">The sequence shown here is derived from an EMBL/GenBank/DDBJ whole genome shotgun (WGS) entry which is preliminary data.</text>
</comment>
<gene>
    <name evidence="4" type="ORF">C7381_10819</name>
</gene>
<evidence type="ECO:0000313" key="5">
    <source>
        <dbReference type="Proteomes" id="UP000245793"/>
    </source>
</evidence>
<keyword evidence="2" id="KW-1277">Toxin-antitoxin system</keyword>
<feature type="region of interest" description="Disordered" evidence="3">
    <location>
        <begin position="1"/>
        <end position="67"/>
    </location>
</feature>
<keyword evidence="4" id="KW-0255">Endonuclease</keyword>
<accession>A0A2U1E1W6</accession>
<dbReference type="PANTHER" id="PTHR33988">
    <property type="entry name" value="ENDORIBONUCLEASE MAZF-RELATED"/>
    <property type="match status" value="1"/>
</dbReference>
<feature type="compositionally biased region" description="Polar residues" evidence="3">
    <location>
        <begin position="20"/>
        <end position="38"/>
    </location>
</feature>
<dbReference type="InterPro" id="IPR011067">
    <property type="entry name" value="Plasmid_toxin/cell-grow_inhib"/>
</dbReference>
<sequence>MNKNNDLANKKESFEDVNRAENTNKNSNSSVGMHSNPSIKFKKNTDGQSDNKSPFSKKENQKDDKSISRGDLLYADLSPVIGSEQGGVRPVLIVQNDVGNKFSPTTIVAAITSVKNKTNLPTHVKVGDKNCGLPKESVILLEQVRTIDKKRLKDKIGRLPDDLLKKIDEALRISLSLEAK</sequence>
<keyword evidence="4" id="KW-0378">Hydrolase</keyword>
<proteinExistence type="inferred from homology"/>
<keyword evidence="5" id="KW-1185">Reference proteome</keyword>
<organism evidence="4 5">
    <name type="scientific">Ezakiella coagulans</name>
    <dbReference type="NCBI Taxonomy" id="46507"/>
    <lineage>
        <taxon>Bacteria</taxon>
        <taxon>Bacillati</taxon>
        <taxon>Bacillota</taxon>
        <taxon>Tissierellia</taxon>
        <taxon>Ezakiella</taxon>
    </lineage>
</organism>
<dbReference type="AlphaFoldDB" id="A0A2U1E1W6"/>
<dbReference type="GO" id="GO:0004521">
    <property type="term" value="F:RNA endonuclease activity"/>
    <property type="evidence" value="ECO:0007669"/>
    <property type="project" value="TreeGrafter"/>
</dbReference>
<dbReference type="Pfam" id="PF02452">
    <property type="entry name" value="PemK_toxin"/>
    <property type="match status" value="1"/>
</dbReference>
<dbReference type="GO" id="GO:0016075">
    <property type="term" value="P:rRNA catabolic process"/>
    <property type="evidence" value="ECO:0007669"/>
    <property type="project" value="TreeGrafter"/>
</dbReference>
<keyword evidence="4" id="KW-0540">Nuclease</keyword>
<dbReference type="Gene3D" id="2.30.30.110">
    <property type="match status" value="1"/>
</dbReference>
<dbReference type="SUPFAM" id="SSF50118">
    <property type="entry name" value="Cell growth inhibitor/plasmid maintenance toxic component"/>
    <property type="match status" value="1"/>
</dbReference>
<dbReference type="Proteomes" id="UP000245793">
    <property type="component" value="Unassembled WGS sequence"/>
</dbReference>
<evidence type="ECO:0000256" key="2">
    <source>
        <dbReference type="ARBA" id="ARBA00022649"/>
    </source>
</evidence>
<dbReference type="InterPro" id="IPR003477">
    <property type="entry name" value="PemK-like"/>
</dbReference>
<reference evidence="4 5" key="1">
    <citation type="submission" date="2018-04" db="EMBL/GenBank/DDBJ databases">
        <title>Genomic Encyclopedia of Type Strains, Phase IV (KMG-IV): sequencing the most valuable type-strain genomes for metagenomic binning, comparative biology and taxonomic classification.</title>
        <authorList>
            <person name="Goeker M."/>
        </authorList>
    </citation>
    <scope>NUCLEOTIDE SEQUENCE [LARGE SCALE GENOMIC DNA]</scope>
    <source>
        <strain evidence="4 5">DSM 20705</strain>
    </source>
</reference>
<name>A0A2U1E1W6_9FIRM</name>
<feature type="compositionally biased region" description="Basic and acidic residues" evidence="3">
    <location>
        <begin position="56"/>
        <end position="67"/>
    </location>
</feature>
<dbReference type="EMBL" id="QEKV01000008">
    <property type="protein sequence ID" value="PVY93885.1"/>
    <property type="molecule type" value="Genomic_DNA"/>
</dbReference>
<comment type="similarity">
    <text evidence="1">Belongs to the PemK/MazF family.</text>
</comment>
<protein>
    <submittedName>
        <fullName evidence="4">mRNA-degrading endonuclease toxin of MazEF toxin-antitoxin module</fullName>
    </submittedName>
</protein>
<feature type="compositionally biased region" description="Basic and acidic residues" evidence="3">
    <location>
        <begin position="8"/>
        <end position="19"/>
    </location>
</feature>
<dbReference type="GO" id="GO:0003677">
    <property type="term" value="F:DNA binding"/>
    <property type="evidence" value="ECO:0007669"/>
    <property type="project" value="InterPro"/>
</dbReference>